<feature type="domain" description="BT-3987-like N-terminal" evidence="2">
    <location>
        <begin position="53"/>
        <end position="154"/>
    </location>
</feature>
<evidence type="ECO:0000259" key="2">
    <source>
        <dbReference type="Pfam" id="PF08522"/>
    </source>
</evidence>
<dbReference type="RefSeq" id="WP_282332206.1">
    <property type="nucleotide sequence ID" value="NZ_JASBRG010000001.1"/>
</dbReference>
<proteinExistence type="predicted"/>
<evidence type="ECO:0000256" key="1">
    <source>
        <dbReference type="SAM" id="SignalP"/>
    </source>
</evidence>
<dbReference type="SUPFAM" id="SSF49899">
    <property type="entry name" value="Concanavalin A-like lectins/glucanases"/>
    <property type="match status" value="1"/>
</dbReference>
<name>A0ABT6R8B1_9BACT</name>
<sequence length="434" mass="46821">MNINIKKSLGTNILLLACMLLTLSNCTKKTAGVGGDFGQPVILATGTEVSPIVKFAVENTPSQYSVTATSTYKTTANTTVTFALDTAAVAIYNKEHNTTYFAAPAAAIDISNLTTVIKVGSSVSSAVTVKVISTAPLLDGRSYLIPLSIRTVTGGNATVLESSRTIFLRIARIYSFNAVSMNNSNAGTTGTPGTRGRFNASALFDPANPVLLPNFTLEIKNLIYAYRTGDGNTNPQPIQTLVHWQNQMESSDIGLRYAELGSPNNSLQLIGSLGSAYAYNFNANQWYMISLAYDGNKCTMYVDGVKQAEVTGSMVLEFSRMTFGQVWGGYDTKQYVNGRIGECRVWNRALTASEIKLNLCGADPGSNGLLAYWKLNEGAGSIFHNAATATGAKYDMDWTKVYWDPNALGDDKLTLADKSQYVIWTNDALNKCSQ</sequence>
<dbReference type="Proteomes" id="UP001226434">
    <property type="component" value="Unassembled WGS sequence"/>
</dbReference>
<dbReference type="InterPro" id="IPR013320">
    <property type="entry name" value="ConA-like_dom_sf"/>
</dbReference>
<comment type="caution">
    <text evidence="3">The sequence shown here is derived from an EMBL/GenBank/DDBJ whole genome shotgun (WGS) entry which is preliminary data.</text>
</comment>
<dbReference type="Gene3D" id="2.60.120.200">
    <property type="match status" value="1"/>
</dbReference>
<evidence type="ECO:0000313" key="4">
    <source>
        <dbReference type="Proteomes" id="UP001226434"/>
    </source>
</evidence>
<feature type="chain" id="PRO_5045606898" evidence="1">
    <location>
        <begin position="32"/>
        <end position="434"/>
    </location>
</feature>
<dbReference type="Gene3D" id="2.60.40.1740">
    <property type="entry name" value="hypothetical protein (bacova_03559)"/>
    <property type="match status" value="1"/>
</dbReference>
<dbReference type="InterPro" id="IPR013728">
    <property type="entry name" value="BT_3987-like_N"/>
</dbReference>
<dbReference type="Pfam" id="PF08522">
    <property type="entry name" value="BT_3987-like_N"/>
    <property type="match status" value="1"/>
</dbReference>
<protein>
    <submittedName>
        <fullName evidence="3">DUF1735 domain-containing protein</fullName>
    </submittedName>
</protein>
<organism evidence="3 4">
    <name type="scientific">Pinibacter soli</name>
    <dbReference type="NCBI Taxonomy" id="3044211"/>
    <lineage>
        <taxon>Bacteria</taxon>
        <taxon>Pseudomonadati</taxon>
        <taxon>Bacteroidota</taxon>
        <taxon>Chitinophagia</taxon>
        <taxon>Chitinophagales</taxon>
        <taxon>Chitinophagaceae</taxon>
        <taxon>Pinibacter</taxon>
    </lineage>
</organism>
<feature type="signal peptide" evidence="1">
    <location>
        <begin position="1"/>
        <end position="31"/>
    </location>
</feature>
<dbReference type="PROSITE" id="PS51257">
    <property type="entry name" value="PROKAR_LIPOPROTEIN"/>
    <property type="match status" value="1"/>
</dbReference>
<dbReference type="EMBL" id="JASBRG010000001">
    <property type="protein sequence ID" value="MDI3318134.1"/>
    <property type="molecule type" value="Genomic_DNA"/>
</dbReference>
<accession>A0ABT6R8B1</accession>
<keyword evidence="1" id="KW-0732">Signal</keyword>
<gene>
    <name evidence="3" type="ORF">QJ048_00015</name>
</gene>
<reference evidence="3 4" key="1">
    <citation type="submission" date="2023-05" db="EMBL/GenBank/DDBJ databases">
        <title>Genome sequence of Pinibacter sp. MAH-24.</title>
        <authorList>
            <person name="Huq M.A."/>
        </authorList>
    </citation>
    <scope>NUCLEOTIDE SEQUENCE [LARGE SCALE GENOMIC DNA]</scope>
    <source>
        <strain evidence="3 4">MAH-24</strain>
    </source>
</reference>
<dbReference type="Pfam" id="PF13385">
    <property type="entry name" value="Laminin_G_3"/>
    <property type="match status" value="1"/>
</dbReference>
<evidence type="ECO:0000313" key="3">
    <source>
        <dbReference type="EMBL" id="MDI3318134.1"/>
    </source>
</evidence>
<keyword evidence="4" id="KW-1185">Reference proteome</keyword>